<organism evidence="1">
    <name type="scientific">Tanacetum cinerariifolium</name>
    <name type="common">Dalmatian daisy</name>
    <name type="synonym">Chrysanthemum cinerariifolium</name>
    <dbReference type="NCBI Taxonomy" id="118510"/>
    <lineage>
        <taxon>Eukaryota</taxon>
        <taxon>Viridiplantae</taxon>
        <taxon>Streptophyta</taxon>
        <taxon>Embryophyta</taxon>
        <taxon>Tracheophyta</taxon>
        <taxon>Spermatophyta</taxon>
        <taxon>Magnoliopsida</taxon>
        <taxon>eudicotyledons</taxon>
        <taxon>Gunneridae</taxon>
        <taxon>Pentapetalae</taxon>
        <taxon>asterids</taxon>
        <taxon>campanulids</taxon>
        <taxon>Asterales</taxon>
        <taxon>Asteraceae</taxon>
        <taxon>Asteroideae</taxon>
        <taxon>Anthemideae</taxon>
        <taxon>Anthemidinae</taxon>
        <taxon>Tanacetum</taxon>
    </lineage>
</organism>
<comment type="caution">
    <text evidence="1">The sequence shown here is derived from an EMBL/GenBank/DDBJ whole genome shotgun (WGS) entry which is preliminary data.</text>
</comment>
<name>A0A699K4F7_TANCI</name>
<accession>A0A699K4F7</accession>
<gene>
    <name evidence="1" type="ORF">Tci_642843</name>
</gene>
<protein>
    <submittedName>
        <fullName evidence="1">Uncharacterized protein</fullName>
    </submittedName>
</protein>
<dbReference type="AlphaFoldDB" id="A0A699K4F7"/>
<sequence length="212" mass="24711">MDTLSMVSKYLNGLEDYFDDGDSLEARKLTVGKNLLITYKSMVDFGIDEMRIDLTMLEEMKDIDVMLDFFVEELVWRDEDGNTKYRPIAPSFLDIEDDMERALAMEAYFNPFKNIIVFKKLVDFIGSLPVQLKSTNWGNEGHGVYKKVEGNGAWHAKFEVITLSRRKFTRGFKTKNTKRKLSGKFTSKDILKFDHFLDLRAHQSKHKVKNEE</sequence>
<evidence type="ECO:0000313" key="1">
    <source>
        <dbReference type="EMBL" id="GFA70871.1"/>
    </source>
</evidence>
<reference evidence="1" key="1">
    <citation type="journal article" date="2019" name="Sci. Rep.">
        <title>Draft genome of Tanacetum cinerariifolium, the natural source of mosquito coil.</title>
        <authorList>
            <person name="Yamashiro T."/>
            <person name="Shiraishi A."/>
            <person name="Satake H."/>
            <person name="Nakayama K."/>
        </authorList>
    </citation>
    <scope>NUCLEOTIDE SEQUENCE</scope>
</reference>
<proteinExistence type="predicted"/>
<dbReference type="EMBL" id="BKCJ010472938">
    <property type="protein sequence ID" value="GFA70871.1"/>
    <property type="molecule type" value="Genomic_DNA"/>
</dbReference>